<dbReference type="NCBIfam" id="TIGR02595">
    <property type="entry name" value="PEP_CTERM"/>
    <property type="match status" value="1"/>
</dbReference>
<dbReference type="Pfam" id="PF07589">
    <property type="entry name" value="PEP-CTERM"/>
    <property type="match status" value="1"/>
</dbReference>
<reference evidence="3 4" key="1">
    <citation type="submission" date="2018-12" db="EMBL/GenBank/DDBJ databases">
        <title>Sequencing of bacterial isolates from soil warming experiment in Harvard Forest, Massachusetts, USA.</title>
        <authorList>
            <person name="Deangelis K."/>
        </authorList>
    </citation>
    <scope>NUCLEOTIDE SEQUENCE [LARGE SCALE GENOMIC DNA]</scope>
    <source>
        <strain evidence="3 4">EB153</strain>
    </source>
</reference>
<feature type="domain" description="Ice-binding protein C-terminal" evidence="2">
    <location>
        <begin position="178"/>
        <end position="201"/>
    </location>
</feature>
<dbReference type="Proteomes" id="UP000269669">
    <property type="component" value="Unassembled WGS sequence"/>
</dbReference>
<dbReference type="InterPro" id="IPR013424">
    <property type="entry name" value="Ice-binding_C"/>
</dbReference>
<dbReference type="EMBL" id="RSDW01000001">
    <property type="protein sequence ID" value="RSL19428.1"/>
    <property type="molecule type" value="Genomic_DNA"/>
</dbReference>
<evidence type="ECO:0000259" key="2">
    <source>
        <dbReference type="Pfam" id="PF07589"/>
    </source>
</evidence>
<proteinExistence type="predicted"/>
<dbReference type="AlphaFoldDB" id="A0A3R9WKY4"/>
<dbReference type="OrthoDB" id="122203at2"/>
<name>A0A3R9WKY4_9BACT</name>
<evidence type="ECO:0000313" key="4">
    <source>
        <dbReference type="Proteomes" id="UP000269669"/>
    </source>
</evidence>
<sequence length="205" mass="21222">MPFRSFAVLLCLAAGSLFAAADAIPYSNVGTIAPQSSITAAATGNITGYFVSQSAGDDDSIRMIDVNTGWVSNYFFPNHATAFDAAANFGHVNAGDTLVFELYNYATGQILASDGTYSADGINHAYVTPFTGGDLSGTIFPAGTYVGMEDLPNGSSDFDYNDDAFIFTNVASAGDPSPIPEPGSLLLLGTGALGAVGALRRKLFN</sequence>
<feature type="chain" id="PRO_5018685973" evidence="1">
    <location>
        <begin position="20"/>
        <end position="205"/>
    </location>
</feature>
<keyword evidence="4" id="KW-1185">Reference proteome</keyword>
<organism evidence="3 4">
    <name type="scientific">Edaphobacter aggregans</name>
    <dbReference type="NCBI Taxonomy" id="570835"/>
    <lineage>
        <taxon>Bacteria</taxon>
        <taxon>Pseudomonadati</taxon>
        <taxon>Acidobacteriota</taxon>
        <taxon>Terriglobia</taxon>
        <taxon>Terriglobales</taxon>
        <taxon>Acidobacteriaceae</taxon>
        <taxon>Edaphobacter</taxon>
    </lineage>
</organism>
<protein>
    <submittedName>
        <fullName evidence="3">Putative secreted protein with PEP-CTERM sorting signal</fullName>
    </submittedName>
</protein>
<keyword evidence="1" id="KW-0732">Signal</keyword>
<feature type="signal peptide" evidence="1">
    <location>
        <begin position="1"/>
        <end position="19"/>
    </location>
</feature>
<accession>A0A3R9WKY4</accession>
<dbReference type="RefSeq" id="WP_125487652.1">
    <property type="nucleotide sequence ID" value="NZ_RSDW01000001.1"/>
</dbReference>
<evidence type="ECO:0000256" key="1">
    <source>
        <dbReference type="SAM" id="SignalP"/>
    </source>
</evidence>
<gene>
    <name evidence="3" type="ORF">EDE15_5097</name>
</gene>
<comment type="caution">
    <text evidence="3">The sequence shown here is derived from an EMBL/GenBank/DDBJ whole genome shotgun (WGS) entry which is preliminary data.</text>
</comment>
<evidence type="ECO:0000313" key="3">
    <source>
        <dbReference type="EMBL" id="RSL19428.1"/>
    </source>
</evidence>